<evidence type="ECO:0008006" key="4">
    <source>
        <dbReference type="Google" id="ProtNLM"/>
    </source>
</evidence>
<name>A0ABW3FSY5_9PSEU</name>
<dbReference type="Proteomes" id="UP001597018">
    <property type="component" value="Unassembled WGS sequence"/>
</dbReference>
<accession>A0ABW3FSY5</accession>
<reference evidence="3" key="1">
    <citation type="journal article" date="2019" name="Int. J. Syst. Evol. Microbiol.">
        <title>The Global Catalogue of Microorganisms (GCM) 10K type strain sequencing project: providing services to taxonomists for standard genome sequencing and annotation.</title>
        <authorList>
            <consortium name="The Broad Institute Genomics Platform"/>
            <consortium name="The Broad Institute Genome Sequencing Center for Infectious Disease"/>
            <person name="Wu L."/>
            <person name="Ma J."/>
        </authorList>
    </citation>
    <scope>NUCLEOTIDE SEQUENCE [LARGE SCALE GENOMIC DNA]</scope>
    <source>
        <strain evidence="3">CCUG 56401</strain>
    </source>
</reference>
<comment type="caution">
    <text evidence="2">The sequence shown here is derived from an EMBL/GenBank/DDBJ whole genome shotgun (WGS) entry which is preliminary data.</text>
</comment>
<evidence type="ECO:0000256" key="1">
    <source>
        <dbReference type="SAM" id="SignalP"/>
    </source>
</evidence>
<feature type="chain" id="PRO_5047422650" description="Small secreted domain DUF320" evidence="1">
    <location>
        <begin position="23"/>
        <end position="78"/>
    </location>
</feature>
<keyword evidence="1" id="KW-0732">Signal</keyword>
<protein>
    <recommendedName>
        <fullName evidence="4">Small secreted domain DUF320</fullName>
    </recommendedName>
</protein>
<organism evidence="2 3">
    <name type="scientific">Saccharopolyspora rosea</name>
    <dbReference type="NCBI Taxonomy" id="524884"/>
    <lineage>
        <taxon>Bacteria</taxon>
        <taxon>Bacillati</taxon>
        <taxon>Actinomycetota</taxon>
        <taxon>Actinomycetes</taxon>
        <taxon>Pseudonocardiales</taxon>
        <taxon>Pseudonocardiaceae</taxon>
        <taxon>Saccharopolyspora</taxon>
    </lineage>
</organism>
<sequence length="78" mass="7679">MRLLGAAAAAAGLMAIGAPAFADSADNDGINLLDDNNISVLPIQACNDDVGVLGIALPIASPQTGDCVNAPVLDHPNG</sequence>
<evidence type="ECO:0000313" key="2">
    <source>
        <dbReference type="EMBL" id="MFD0921265.1"/>
    </source>
</evidence>
<dbReference type="RefSeq" id="WP_263248896.1">
    <property type="nucleotide sequence ID" value="NZ_BAABLT010000004.1"/>
</dbReference>
<feature type="signal peptide" evidence="1">
    <location>
        <begin position="1"/>
        <end position="22"/>
    </location>
</feature>
<gene>
    <name evidence="2" type="ORF">ACFQ16_16070</name>
</gene>
<keyword evidence="3" id="KW-1185">Reference proteome</keyword>
<dbReference type="EMBL" id="JBHTIW010000011">
    <property type="protein sequence ID" value="MFD0921265.1"/>
    <property type="molecule type" value="Genomic_DNA"/>
</dbReference>
<evidence type="ECO:0000313" key="3">
    <source>
        <dbReference type="Proteomes" id="UP001597018"/>
    </source>
</evidence>
<proteinExistence type="predicted"/>